<reference evidence="6" key="1">
    <citation type="journal article" date="2017" name="Appl. Environ. Microbiol.">
        <title>Genomic analysis of Calderihabitans maritimus KKC1, a thermophilic hydrogenogenic carboxydotrophic bacterium isolated from marine sediment.</title>
        <authorList>
            <person name="Omae K."/>
            <person name="Yoneda Y."/>
            <person name="Fukuyama Y."/>
            <person name="Yoshida T."/>
            <person name="Sako Y."/>
        </authorList>
    </citation>
    <scope>NUCLEOTIDE SEQUENCE [LARGE SCALE GENOMIC DNA]</scope>
    <source>
        <strain evidence="6">KKC1</strain>
    </source>
</reference>
<evidence type="ECO:0000259" key="3">
    <source>
        <dbReference type="Pfam" id="PF00501"/>
    </source>
</evidence>
<dbReference type="PANTHER" id="PTHR43767:SF9">
    <property type="entry name" value="LONG-CHAIN-FATTY-ACID--COA LIGASE"/>
    <property type="match status" value="1"/>
</dbReference>
<dbReference type="PANTHER" id="PTHR43767">
    <property type="entry name" value="LONG-CHAIN-FATTY-ACID--COA LIGASE"/>
    <property type="match status" value="1"/>
</dbReference>
<evidence type="ECO:0000313" key="6">
    <source>
        <dbReference type="Proteomes" id="UP000197032"/>
    </source>
</evidence>
<keyword evidence="2 5" id="KW-0436">Ligase</keyword>
<dbReference type="FunFam" id="3.30.300.30:FF:000008">
    <property type="entry name" value="2,3-dihydroxybenzoate-AMP ligase"/>
    <property type="match status" value="1"/>
</dbReference>
<organism evidence="5 6">
    <name type="scientific">Calderihabitans maritimus</name>
    <dbReference type="NCBI Taxonomy" id="1246530"/>
    <lineage>
        <taxon>Bacteria</taxon>
        <taxon>Bacillati</taxon>
        <taxon>Bacillota</taxon>
        <taxon>Clostridia</taxon>
        <taxon>Neomoorellales</taxon>
        <taxon>Calderihabitantaceae</taxon>
        <taxon>Calderihabitans</taxon>
    </lineage>
</organism>
<keyword evidence="6" id="KW-1185">Reference proteome</keyword>
<dbReference type="InterPro" id="IPR050237">
    <property type="entry name" value="ATP-dep_AMP-bd_enzyme"/>
</dbReference>
<dbReference type="CDD" id="cd05936">
    <property type="entry name" value="FC-FACS_FadD_like"/>
    <property type="match status" value="1"/>
</dbReference>
<accession>A0A1Z5HUY7</accession>
<dbReference type="PROSITE" id="PS00455">
    <property type="entry name" value="AMP_BINDING"/>
    <property type="match status" value="1"/>
</dbReference>
<dbReference type="Proteomes" id="UP000197032">
    <property type="component" value="Unassembled WGS sequence"/>
</dbReference>
<feature type="domain" description="AMP-binding enzyme C-terminal" evidence="4">
    <location>
        <begin position="451"/>
        <end position="526"/>
    </location>
</feature>
<evidence type="ECO:0000256" key="2">
    <source>
        <dbReference type="ARBA" id="ARBA00022598"/>
    </source>
</evidence>
<dbReference type="Gene3D" id="3.40.50.12780">
    <property type="entry name" value="N-terminal domain of ligase-like"/>
    <property type="match status" value="1"/>
</dbReference>
<dbReference type="AlphaFoldDB" id="A0A1Z5HUY7"/>
<dbReference type="EMBL" id="BDGJ01000126">
    <property type="protein sequence ID" value="GAW93343.1"/>
    <property type="molecule type" value="Genomic_DNA"/>
</dbReference>
<sequence length="550" mass="61242">MGRHYPWEASYPAPLRYHLDYPNIPLYEFADRGAVDFPERPALIFYGQRISYGEFGKLTTRLANALKNLGVRQGDRVAVMGPNCPQWVIAFFGTLKAGGIVVQTNPMSVERELENLLNNAGVETIFVYEPLYLRIKAVAGTTPLKRVIVFNFRPVSSPPEEGVLVFDELLRQGSETVPGIPVDPKEDLAVLQYTGGTTGIPKGVMLTHFNLVANVQQTAEFLKPAVEDPGLECMLTALPLFHVYGMTVAMNVAFALSCPQVLLPKFEVEEVLETIKSYRITLFPGAPTMYVAIINYPEVRKYNLSSIKACISGSAPLPVQVQRQFEELTGGMLVEGYGLSEASPVTHCNPIIGKRKYGSIGLPFPDTEVKIMDVETGTKELSPGQEGELVIKGPQVMKGYWNNPEETAVVLREGWLYTGDIAKMDEEGYFYIVDRKKDLIIASGFNIYPREVEEVLYEHTAVQEAAVIGVPDVYRGETVKAFIVLKEGASATEDEIIQFCRSRLAAYKVPRLVEFRTSLPKTAAGKILRRLIREEEYRKLKEGQSNGLRN</sequence>
<feature type="domain" description="AMP-dependent synthetase/ligase" evidence="3">
    <location>
        <begin position="33"/>
        <end position="401"/>
    </location>
</feature>
<dbReference type="Gene3D" id="3.30.300.30">
    <property type="match status" value="1"/>
</dbReference>
<dbReference type="InterPro" id="IPR042099">
    <property type="entry name" value="ANL_N_sf"/>
</dbReference>
<dbReference type="FunFam" id="3.40.50.12780:FF:000003">
    <property type="entry name" value="Long-chain-fatty-acid--CoA ligase FadD"/>
    <property type="match status" value="1"/>
</dbReference>
<evidence type="ECO:0000313" key="5">
    <source>
        <dbReference type="EMBL" id="GAW93343.1"/>
    </source>
</evidence>
<comment type="caution">
    <text evidence="5">The sequence shown here is derived from an EMBL/GenBank/DDBJ whole genome shotgun (WGS) entry which is preliminary data.</text>
</comment>
<evidence type="ECO:0000259" key="4">
    <source>
        <dbReference type="Pfam" id="PF13193"/>
    </source>
</evidence>
<dbReference type="InterPro" id="IPR045851">
    <property type="entry name" value="AMP-bd_C_sf"/>
</dbReference>
<name>A0A1Z5HUY7_9FIRM</name>
<proteinExistence type="inferred from homology"/>
<dbReference type="InterPro" id="IPR025110">
    <property type="entry name" value="AMP-bd_C"/>
</dbReference>
<evidence type="ECO:0000256" key="1">
    <source>
        <dbReference type="ARBA" id="ARBA00006432"/>
    </source>
</evidence>
<protein>
    <submittedName>
        <fullName evidence="5">Long-chain-fatty-acid--CoA ligase</fullName>
    </submittedName>
</protein>
<dbReference type="Pfam" id="PF00501">
    <property type="entry name" value="AMP-binding"/>
    <property type="match status" value="1"/>
</dbReference>
<dbReference type="RefSeq" id="WP_202820047.1">
    <property type="nucleotide sequence ID" value="NZ_BDGJ01000126.1"/>
</dbReference>
<dbReference type="GO" id="GO:0016877">
    <property type="term" value="F:ligase activity, forming carbon-sulfur bonds"/>
    <property type="evidence" value="ECO:0007669"/>
    <property type="project" value="UniProtKB-ARBA"/>
</dbReference>
<comment type="similarity">
    <text evidence="1">Belongs to the ATP-dependent AMP-binding enzyme family.</text>
</comment>
<dbReference type="SUPFAM" id="SSF56801">
    <property type="entry name" value="Acetyl-CoA synthetase-like"/>
    <property type="match status" value="1"/>
</dbReference>
<gene>
    <name evidence="5" type="ORF">KKC1_24800</name>
</gene>
<dbReference type="InterPro" id="IPR000873">
    <property type="entry name" value="AMP-dep_synth/lig_dom"/>
</dbReference>
<dbReference type="Pfam" id="PF13193">
    <property type="entry name" value="AMP-binding_C"/>
    <property type="match status" value="1"/>
</dbReference>
<dbReference type="InterPro" id="IPR020845">
    <property type="entry name" value="AMP-binding_CS"/>
</dbReference>